<name>A0AA39KA85_ARMTA</name>
<sequence length="570" mass="65033">MSAGSATSSRSKLTPPDLIQRSMITTDADVYITFRKTLDLRGEANLHTQKTSHLHQLVEFDGGAIPSSVPSLELGSGSLLSQEEIRRLIQENIDALEEEAINIGQDIDFFQSLISRFRRRVDQNRDIISFQKCLLVPLPPPSVKEITFLADTAPPRVPYASAPISILPVEIIARILQIATEVASRKSSYDIFNVKKSAPWTFSLVCRAWRTIVSSTPALWCRIDILGDEYSDHFPKAKRRLLRKYLQRSSQHPLDITMDISVMDNFERPLKSLTHHTHHWGILDLTITPHRFRSMASSIGVASFPVLKRLFLYVQDARLVNMWAAPLPELRDGRLDDLTPPIELFRDAYQLEEVILQGAGLSEVLLPLRQLRVFNGDIDRPSEVSCLFRGAHDLYQATLRVRFENWDEQLEPALHKKLHWLLLHTNTECLKHLRLPALEHLQVEKNHYTPWRDTHVLDTDEFLLNSQCQLRTLFLEVPALPFDHLVSILERCSPTLTALSLSFSCLVPHVKHLSIRDDFYVQGIHPHYATAPGTHNDELVDVVASRRNSEANPNEVALLKSLTLCLKDWR</sequence>
<dbReference type="Gene3D" id="1.20.1280.50">
    <property type="match status" value="1"/>
</dbReference>
<comment type="caution">
    <text evidence="1">The sequence shown here is derived from an EMBL/GenBank/DDBJ whole genome shotgun (WGS) entry which is preliminary data.</text>
</comment>
<reference evidence="1" key="1">
    <citation type="submission" date="2023-06" db="EMBL/GenBank/DDBJ databases">
        <authorList>
            <consortium name="Lawrence Berkeley National Laboratory"/>
            <person name="Ahrendt S."/>
            <person name="Sahu N."/>
            <person name="Indic B."/>
            <person name="Wong-Bajracharya J."/>
            <person name="Merenyi Z."/>
            <person name="Ke H.-M."/>
            <person name="Monk M."/>
            <person name="Kocsube S."/>
            <person name="Drula E."/>
            <person name="Lipzen A."/>
            <person name="Balint B."/>
            <person name="Henrissat B."/>
            <person name="Andreopoulos B."/>
            <person name="Martin F.M."/>
            <person name="Harder C.B."/>
            <person name="Rigling D."/>
            <person name="Ford K.L."/>
            <person name="Foster G.D."/>
            <person name="Pangilinan J."/>
            <person name="Papanicolaou A."/>
            <person name="Barry K."/>
            <person name="LaButti K."/>
            <person name="Viragh M."/>
            <person name="Koriabine M."/>
            <person name="Yan M."/>
            <person name="Riley R."/>
            <person name="Champramary S."/>
            <person name="Plett K.L."/>
            <person name="Tsai I.J."/>
            <person name="Slot J."/>
            <person name="Sipos G."/>
            <person name="Plett J."/>
            <person name="Nagy L.G."/>
            <person name="Grigoriev I.V."/>
        </authorList>
    </citation>
    <scope>NUCLEOTIDE SEQUENCE</scope>
    <source>
        <strain evidence="1">CCBAS 213</strain>
    </source>
</reference>
<dbReference type="Proteomes" id="UP001175211">
    <property type="component" value="Unassembled WGS sequence"/>
</dbReference>
<evidence type="ECO:0000313" key="2">
    <source>
        <dbReference type="Proteomes" id="UP001175211"/>
    </source>
</evidence>
<dbReference type="GeneID" id="85353225"/>
<dbReference type="AlphaFoldDB" id="A0AA39KA85"/>
<gene>
    <name evidence="1" type="ORF">EV420DRAFT_1480522</name>
</gene>
<dbReference type="RefSeq" id="XP_060329759.1">
    <property type="nucleotide sequence ID" value="XM_060469677.1"/>
</dbReference>
<organism evidence="1 2">
    <name type="scientific">Armillaria tabescens</name>
    <name type="common">Ringless honey mushroom</name>
    <name type="synonym">Agaricus tabescens</name>
    <dbReference type="NCBI Taxonomy" id="1929756"/>
    <lineage>
        <taxon>Eukaryota</taxon>
        <taxon>Fungi</taxon>
        <taxon>Dikarya</taxon>
        <taxon>Basidiomycota</taxon>
        <taxon>Agaricomycotina</taxon>
        <taxon>Agaricomycetes</taxon>
        <taxon>Agaricomycetidae</taxon>
        <taxon>Agaricales</taxon>
        <taxon>Marasmiineae</taxon>
        <taxon>Physalacriaceae</taxon>
        <taxon>Desarmillaria</taxon>
    </lineage>
</organism>
<evidence type="ECO:0008006" key="3">
    <source>
        <dbReference type="Google" id="ProtNLM"/>
    </source>
</evidence>
<accession>A0AA39KA85</accession>
<proteinExistence type="predicted"/>
<protein>
    <recommendedName>
        <fullName evidence="3">F-box domain-containing protein</fullName>
    </recommendedName>
</protein>
<evidence type="ECO:0000313" key="1">
    <source>
        <dbReference type="EMBL" id="KAK0457447.1"/>
    </source>
</evidence>
<dbReference type="EMBL" id="JAUEPS010000021">
    <property type="protein sequence ID" value="KAK0457447.1"/>
    <property type="molecule type" value="Genomic_DNA"/>
</dbReference>
<keyword evidence="2" id="KW-1185">Reference proteome</keyword>